<evidence type="ECO:0000256" key="1">
    <source>
        <dbReference type="SAM" id="Coils"/>
    </source>
</evidence>
<proteinExistence type="predicted"/>
<reference evidence="4" key="1">
    <citation type="journal article" date="2019" name="Int. J. Syst. Evol. Microbiol.">
        <title>The Global Catalogue of Microorganisms (GCM) 10K type strain sequencing project: providing services to taxonomists for standard genome sequencing and annotation.</title>
        <authorList>
            <consortium name="The Broad Institute Genomics Platform"/>
            <consortium name="The Broad Institute Genome Sequencing Center for Infectious Disease"/>
            <person name="Wu L."/>
            <person name="Ma J."/>
        </authorList>
    </citation>
    <scope>NUCLEOTIDE SEQUENCE [LARGE SCALE GENOMIC DNA]</scope>
    <source>
        <strain evidence="4">CGMCC 1.3240</strain>
    </source>
</reference>
<feature type="domain" description="MobA/VirD2-like nuclease" evidence="2">
    <location>
        <begin position="19"/>
        <end position="149"/>
    </location>
</feature>
<evidence type="ECO:0000259" key="2">
    <source>
        <dbReference type="Pfam" id="PF03432"/>
    </source>
</evidence>
<gene>
    <name evidence="3" type="ORF">ACFPYJ_00880</name>
</gene>
<comment type="caution">
    <text evidence="3">The sequence shown here is derived from an EMBL/GenBank/DDBJ whole genome shotgun (WGS) entry which is preliminary data.</text>
</comment>
<feature type="coiled-coil region" evidence="1">
    <location>
        <begin position="402"/>
        <end position="463"/>
    </location>
</feature>
<keyword evidence="1" id="KW-0175">Coiled coil</keyword>
<dbReference type="Pfam" id="PF03432">
    <property type="entry name" value="Relaxase"/>
    <property type="match status" value="1"/>
</dbReference>
<sequence length="487" mass="57618">MPYVKQITIRTTLNRSLKYIVNETKTDEGWLVTGVNCATNDKLAYKQMIGNKKKHNKEEGTLGFHFIQSFKEKEITDPYISHEIGLKWAEKMFGDKYQFIISTHLDKGHYHNHIIINSVSLDGRKFNACKQSLKDAREYSDEVAKDYNLNVIPFQKDSISKSYKEWKDDKRGNSWKTQIRNDIDTVIKSSKSFEDFMVQMEQLRYTIKQGRVKYMTFKHPDMERSVRGKTLGYEYSEEKIKERIQLAEFNFTESKRKYKYRFNSKPKQNQLLEAARQYQFRRGSLAVNLILTIALLRTLTDRNATYSKQRNTKRDFKSDIEISKLSQQLKFITNQNLKSRSDLNKAVNTIEHQLREINAVIKDANKMNQKMKLAIQTIETYSKYKPIYEEVQSSTLKKMLLKKKYNAEIETSEKATNQLKKMGIQEKEFTLYSEKQQAYETKIEQLKERLDELKKKHFKLAEIEKTLTQKNQIIYKTSTRQSVIGER</sequence>
<protein>
    <submittedName>
        <fullName evidence="3">Relaxase/mobilization nuclease domain-containing protein</fullName>
    </submittedName>
</protein>
<accession>A0ABW0VQ48</accession>
<evidence type="ECO:0000313" key="3">
    <source>
        <dbReference type="EMBL" id="MFC5647690.1"/>
    </source>
</evidence>
<organism evidence="3 4">
    <name type="scientific">Paenibacillus solisilvae</name>
    <dbReference type="NCBI Taxonomy" id="2486751"/>
    <lineage>
        <taxon>Bacteria</taxon>
        <taxon>Bacillati</taxon>
        <taxon>Bacillota</taxon>
        <taxon>Bacilli</taxon>
        <taxon>Bacillales</taxon>
        <taxon>Paenibacillaceae</taxon>
        <taxon>Paenibacillus</taxon>
    </lineage>
</organism>
<dbReference type="EMBL" id="JBHSOW010000005">
    <property type="protein sequence ID" value="MFC5647690.1"/>
    <property type="molecule type" value="Genomic_DNA"/>
</dbReference>
<dbReference type="RefSeq" id="WP_379186138.1">
    <property type="nucleotide sequence ID" value="NZ_JBHSOW010000005.1"/>
</dbReference>
<dbReference type="InterPro" id="IPR005094">
    <property type="entry name" value="Endonuclease_MobA/VirD2"/>
</dbReference>
<keyword evidence="4" id="KW-1185">Reference proteome</keyword>
<dbReference type="Proteomes" id="UP001596047">
    <property type="component" value="Unassembled WGS sequence"/>
</dbReference>
<evidence type="ECO:0000313" key="4">
    <source>
        <dbReference type="Proteomes" id="UP001596047"/>
    </source>
</evidence>
<name>A0ABW0VQ48_9BACL</name>